<keyword evidence="5" id="KW-1185">Reference proteome</keyword>
<dbReference type="NCBIfam" id="NF008736">
    <property type="entry name" value="PRK11762.1"/>
    <property type="match status" value="1"/>
</dbReference>
<dbReference type="FunFam" id="3.90.79.10:FF:000006">
    <property type="entry name" value="ADP compounds hydrolase NudE"/>
    <property type="match status" value="1"/>
</dbReference>
<keyword evidence="2 4" id="KW-0378">Hydrolase</keyword>
<evidence type="ECO:0000256" key="2">
    <source>
        <dbReference type="ARBA" id="ARBA00022801"/>
    </source>
</evidence>
<comment type="cofactor">
    <cofactor evidence="1">
        <name>Mg(2+)</name>
        <dbReference type="ChEBI" id="CHEBI:18420"/>
    </cofactor>
</comment>
<evidence type="ECO:0000313" key="5">
    <source>
        <dbReference type="Proteomes" id="UP000317839"/>
    </source>
</evidence>
<dbReference type="Gene3D" id="3.90.79.10">
    <property type="entry name" value="Nucleoside Triphosphate Pyrophosphohydrolase"/>
    <property type="match status" value="1"/>
</dbReference>
<dbReference type="Pfam" id="PF00293">
    <property type="entry name" value="NUDIX"/>
    <property type="match status" value="1"/>
</dbReference>
<dbReference type="InterPro" id="IPR000086">
    <property type="entry name" value="NUDIX_hydrolase_dom"/>
</dbReference>
<accession>A0A545T9N3</accession>
<dbReference type="GO" id="GO:0019693">
    <property type="term" value="P:ribose phosphate metabolic process"/>
    <property type="evidence" value="ECO:0007669"/>
    <property type="project" value="TreeGrafter"/>
</dbReference>
<evidence type="ECO:0000256" key="1">
    <source>
        <dbReference type="ARBA" id="ARBA00001946"/>
    </source>
</evidence>
<evidence type="ECO:0000259" key="3">
    <source>
        <dbReference type="PROSITE" id="PS51462"/>
    </source>
</evidence>
<gene>
    <name evidence="4" type="primary">nudE</name>
    <name evidence="4" type="ORF">FLL45_13790</name>
</gene>
<dbReference type="CDD" id="cd24156">
    <property type="entry name" value="NUDIX_ADPRase_NudE"/>
    <property type="match status" value="1"/>
</dbReference>
<dbReference type="OrthoDB" id="9806150at2"/>
<feature type="domain" description="Nudix hydrolase" evidence="3">
    <location>
        <begin position="39"/>
        <end position="170"/>
    </location>
</feature>
<reference evidence="4 5" key="1">
    <citation type="submission" date="2019-06" db="EMBL/GenBank/DDBJ databases">
        <title>Draft genome of Aliikangiella marina GYP-15.</title>
        <authorList>
            <person name="Wang G."/>
        </authorList>
    </citation>
    <scope>NUCLEOTIDE SEQUENCE [LARGE SCALE GENOMIC DNA]</scope>
    <source>
        <strain evidence="4 5">GYP-15</strain>
    </source>
</reference>
<dbReference type="PROSITE" id="PS00893">
    <property type="entry name" value="NUDIX_BOX"/>
    <property type="match status" value="1"/>
</dbReference>
<comment type="caution">
    <text evidence="4">The sequence shown here is derived from an EMBL/GenBank/DDBJ whole genome shotgun (WGS) entry which is preliminary data.</text>
</comment>
<dbReference type="GO" id="GO:0006753">
    <property type="term" value="P:nucleoside phosphate metabolic process"/>
    <property type="evidence" value="ECO:0007669"/>
    <property type="project" value="TreeGrafter"/>
</dbReference>
<proteinExistence type="predicted"/>
<dbReference type="EMBL" id="VIKR01000003">
    <property type="protein sequence ID" value="TQV73930.1"/>
    <property type="molecule type" value="Genomic_DNA"/>
</dbReference>
<organism evidence="4 5">
    <name type="scientific">Aliikangiella marina</name>
    <dbReference type="NCBI Taxonomy" id="1712262"/>
    <lineage>
        <taxon>Bacteria</taxon>
        <taxon>Pseudomonadati</taxon>
        <taxon>Pseudomonadota</taxon>
        <taxon>Gammaproteobacteria</taxon>
        <taxon>Oceanospirillales</taxon>
        <taxon>Pleioneaceae</taxon>
        <taxon>Aliikangiella</taxon>
    </lineage>
</organism>
<dbReference type="RefSeq" id="WP_142942637.1">
    <property type="nucleotide sequence ID" value="NZ_VIKR01000003.1"/>
</dbReference>
<dbReference type="InterPro" id="IPR020084">
    <property type="entry name" value="NUDIX_hydrolase_CS"/>
</dbReference>
<dbReference type="Proteomes" id="UP000317839">
    <property type="component" value="Unassembled WGS sequence"/>
</dbReference>
<dbReference type="GO" id="GO:0005829">
    <property type="term" value="C:cytosol"/>
    <property type="evidence" value="ECO:0007669"/>
    <property type="project" value="TreeGrafter"/>
</dbReference>
<dbReference type="AlphaFoldDB" id="A0A545T9N3"/>
<dbReference type="InterPro" id="IPR015797">
    <property type="entry name" value="NUDIX_hydrolase-like_dom_sf"/>
</dbReference>
<dbReference type="SUPFAM" id="SSF55811">
    <property type="entry name" value="Nudix"/>
    <property type="match status" value="1"/>
</dbReference>
<dbReference type="PROSITE" id="PS51462">
    <property type="entry name" value="NUDIX"/>
    <property type="match status" value="1"/>
</dbReference>
<sequence length="182" mass="20739">MSKKPRIVEQKEVARTRIFRVEELSLEFSNGQERIYERMVSGGSGAVMIVPVTEDKQLLLIREYSAGTEDYQLAFPKGLVEGTESIFEAANREIKEEIGFGANDFHALKKVSLAPGYFTHQMNIVLARDLYTEKLEGDEPEPLEVVYWPLDEINSLLEQEDFTEARSIAALFLAEKYLTELN</sequence>
<dbReference type="PANTHER" id="PTHR11839">
    <property type="entry name" value="UDP/ADP-SUGAR PYROPHOSPHATASE"/>
    <property type="match status" value="1"/>
</dbReference>
<name>A0A545T9N3_9GAMM</name>
<evidence type="ECO:0000313" key="4">
    <source>
        <dbReference type="EMBL" id="TQV73930.1"/>
    </source>
</evidence>
<dbReference type="PANTHER" id="PTHR11839:SF12">
    <property type="entry name" value="ADP COMPOUNDS HYDROLASE NUDE"/>
    <property type="match status" value="1"/>
</dbReference>
<dbReference type="GO" id="GO:0019144">
    <property type="term" value="F:ADP-sugar diphosphatase activity"/>
    <property type="evidence" value="ECO:0007669"/>
    <property type="project" value="TreeGrafter"/>
</dbReference>
<protein>
    <submittedName>
        <fullName evidence="4">ADP compounds hydrolase NudE</fullName>
    </submittedName>
</protein>